<evidence type="ECO:0000259" key="6">
    <source>
        <dbReference type="Pfam" id="PF13802"/>
    </source>
</evidence>
<dbReference type="Gene3D" id="2.60.40.1760">
    <property type="entry name" value="glycosyl hydrolase (family 31)"/>
    <property type="match status" value="1"/>
</dbReference>
<organism evidence="9 10">
    <name type="scientific">Fulvivirga lutea</name>
    <dbReference type="NCBI Taxonomy" id="2810512"/>
    <lineage>
        <taxon>Bacteria</taxon>
        <taxon>Pseudomonadati</taxon>
        <taxon>Bacteroidota</taxon>
        <taxon>Cytophagia</taxon>
        <taxon>Cytophagales</taxon>
        <taxon>Fulvivirgaceae</taxon>
        <taxon>Fulvivirga</taxon>
    </lineage>
</organism>
<evidence type="ECO:0000256" key="2">
    <source>
        <dbReference type="ARBA" id="ARBA00022801"/>
    </source>
</evidence>
<dbReference type="InterPro" id="IPR017853">
    <property type="entry name" value="GH"/>
</dbReference>
<evidence type="ECO:0000259" key="7">
    <source>
        <dbReference type="Pfam" id="PF17137"/>
    </source>
</evidence>
<dbReference type="PROSITE" id="PS00129">
    <property type="entry name" value="GLYCOSYL_HYDROL_F31_1"/>
    <property type="match status" value="1"/>
</dbReference>
<evidence type="ECO:0000256" key="1">
    <source>
        <dbReference type="ARBA" id="ARBA00007806"/>
    </source>
</evidence>
<sequence>MIDTPISTRNKTNNSLGNLKEYKTSEGLLECVLDNAFVNISVYSDSVIKTHISFDGHWDHNPYSVIQSPLNRELTISDENGCIELHTSKIVLTINKSPFRLTFKTSDGKVINEDDQAFGTASIGEQITTYKKLQNGERFIGLGEKTGPLDRRGSGYQHWNTDHFGYGPESDPLYCSTPFYIGLHNGLSYGVYLDNSHKSHFNFGASNDRFSSFSVDSGDMCYYFIYNDNVQGILKSYSELTGFMPLPPIWSIGYQQCRYSYYPDKQVSRLAETFRDKEIPADVIVLDIHYMEKYKIFTWDGEKFPNPKALVGHLKSLGFHVVVMCDPGIKIEEGYEAYQSGIENDVFIKYPDGSNYSGSVWPGLCHFPDFTKDKTRHWWGEQLKSYTEIGVDGFWNDMNEIATWGQMLPELIEFDFQGDKATARKGRNIYGFQMSRATYEGTKNNLNGLRPFNLTRAGFSGIQRYAAVWTGDNVANDEHMLVGVRLVNSMGLAGIAFAGYDVGGFVGNANEALFARWVQIGAFSPFFRGHSMINSRDSEPWSYGEQVEEISKNYITLRYKLMPYLYSSFYEATQTGLPVSRSLAIDYTFDNKVYDHEYQNQYLFGQSILVAPVESNKHLTKVYLPEGEWYDFLTDKKHQGNSEIIAECGIENLPVYVRASAIIPVTPQAKTNTQNLGNVLELHIYKGSENNSFVYYEDDGESFAHEAGSYYKRVIKYVADKNQVIISEVDGAYDSKIKNLHICFHGFKGINECTINKSGVNAEHHSYRFTNPISNFDPIDSEVCDGLKIEQIATIKTKNLGSEIVISW</sequence>
<dbReference type="SUPFAM" id="SSF51445">
    <property type="entry name" value="(Trans)glycosidases"/>
    <property type="match status" value="1"/>
</dbReference>
<dbReference type="GO" id="GO:0005975">
    <property type="term" value="P:carbohydrate metabolic process"/>
    <property type="evidence" value="ECO:0007669"/>
    <property type="project" value="InterPro"/>
</dbReference>
<dbReference type="InterPro" id="IPR013780">
    <property type="entry name" value="Glyco_hydro_b"/>
</dbReference>
<evidence type="ECO:0000313" key="9">
    <source>
        <dbReference type="EMBL" id="QSE96235.1"/>
    </source>
</evidence>
<feature type="domain" description="DUF5110" evidence="7">
    <location>
        <begin position="680"/>
        <end position="746"/>
    </location>
</feature>
<feature type="domain" description="Glycosyl hydrolase family 31 C-terminal" evidence="8">
    <location>
        <begin position="576"/>
        <end position="663"/>
    </location>
</feature>
<evidence type="ECO:0000256" key="4">
    <source>
        <dbReference type="RuleBase" id="RU361185"/>
    </source>
</evidence>
<dbReference type="CDD" id="cd06604">
    <property type="entry name" value="GH31_glucosidase_II_MalA"/>
    <property type="match status" value="1"/>
</dbReference>
<gene>
    <name evidence="9" type="ORF">JR347_11495</name>
</gene>
<feature type="domain" description="Glycoside hydrolase family 31 N-terminal" evidence="6">
    <location>
        <begin position="39"/>
        <end position="201"/>
    </location>
</feature>
<dbReference type="SUPFAM" id="SSF51011">
    <property type="entry name" value="Glycosyl hydrolase domain"/>
    <property type="match status" value="1"/>
</dbReference>
<dbReference type="InterPro" id="IPR033403">
    <property type="entry name" value="DUF5110"/>
</dbReference>
<keyword evidence="3 4" id="KW-0326">Glycosidase</keyword>
<dbReference type="CDD" id="cd14752">
    <property type="entry name" value="GH31_N"/>
    <property type="match status" value="1"/>
</dbReference>
<dbReference type="RefSeq" id="WP_205720752.1">
    <property type="nucleotide sequence ID" value="NZ_CP070608.1"/>
</dbReference>
<keyword evidence="10" id="KW-1185">Reference proteome</keyword>
<evidence type="ECO:0000256" key="3">
    <source>
        <dbReference type="ARBA" id="ARBA00023295"/>
    </source>
</evidence>
<dbReference type="Pfam" id="PF01055">
    <property type="entry name" value="Glyco_hydro_31_2nd"/>
    <property type="match status" value="1"/>
</dbReference>
<feature type="domain" description="Glycoside hydrolase family 31 TIM barrel" evidence="5">
    <location>
        <begin position="245"/>
        <end position="567"/>
    </location>
</feature>
<dbReference type="Proteomes" id="UP000662783">
    <property type="component" value="Chromosome"/>
</dbReference>
<dbReference type="Gene3D" id="2.60.40.1180">
    <property type="entry name" value="Golgi alpha-mannosidase II"/>
    <property type="match status" value="2"/>
</dbReference>
<dbReference type="InterPro" id="IPR000322">
    <property type="entry name" value="Glyco_hydro_31_TIM"/>
</dbReference>
<dbReference type="InterPro" id="IPR048395">
    <property type="entry name" value="Glyco_hydro_31_C"/>
</dbReference>
<dbReference type="GO" id="GO:0030246">
    <property type="term" value="F:carbohydrate binding"/>
    <property type="evidence" value="ECO:0007669"/>
    <property type="project" value="InterPro"/>
</dbReference>
<dbReference type="GO" id="GO:0004553">
    <property type="term" value="F:hydrolase activity, hydrolyzing O-glycosyl compounds"/>
    <property type="evidence" value="ECO:0007669"/>
    <property type="project" value="InterPro"/>
</dbReference>
<dbReference type="AlphaFoldDB" id="A0A974ZZK7"/>
<comment type="similarity">
    <text evidence="1 4">Belongs to the glycosyl hydrolase 31 family.</text>
</comment>
<dbReference type="KEGG" id="fuv:JR347_11495"/>
<dbReference type="InterPro" id="IPR025887">
    <property type="entry name" value="Glyco_hydro_31_N_dom"/>
</dbReference>
<dbReference type="Pfam" id="PF17137">
    <property type="entry name" value="DUF5110"/>
    <property type="match status" value="1"/>
</dbReference>
<keyword evidence="2 4" id="KW-0378">Hydrolase</keyword>
<dbReference type="Pfam" id="PF13802">
    <property type="entry name" value="Gal_mutarotas_2"/>
    <property type="match status" value="1"/>
</dbReference>
<evidence type="ECO:0000259" key="8">
    <source>
        <dbReference type="Pfam" id="PF21365"/>
    </source>
</evidence>
<dbReference type="InterPro" id="IPR030458">
    <property type="entry name" value="Glyco_hydro_31_AS"/>
</dbReference>
<dbReference type="SUPFAM" id="SSF74650">
    <property type="entry name" value="Galactose mutarotase-like"/>
    <property type="match status" value="1"/>
</dbReference>
<dbReference type="InterPro" id="IPR011013">
    <property type="entry name" value="Gal_mutarotase_sf_dom"/>
</dbReference>
<evidence type="ECO:0000259" key="5">
    <source>
        <dbReference type="Pfam" id="PF01055"/>
    </source>
</evidence>
<reference evidence="9" key="1">
    <citation type="submission" date="2021-02" db="EMBL/GenBank/DDBJ databases">
        <title>Fulvivirga sp. S481 isolated from sea water.</title>
        <authorList>
            <person name="Bae S.S."/>
            <person name="Baek K."/>
        </authorList>
    </citation>
    <scope>NUCLEOTIDE SEQUENCE</scope>
    <source>
        <strain evidence="9">S481</strain>
    </source>
</reference>
<protein>
    <submittedName>
        <fullName evidence="9">Glycoside hydrolase family 31 protein</fullName>
    </submittedName>
</protein>
<proteinExistence type="inferred from homology"/>
<dbReference type="Pfam" id="PF21365">
    <property type="entry name" value="Glyco_hydro_31_3rd"/>
    <property type="match status" value="1"/>
</dbReference>
<name>A0A974ZZK7_9BACT</name>
<dbReference type="EMBL" id="CP070608">
    <property type="protein sequence ID" value="QSE96235.1"/>
    <property type="molecule type" value="Genomic_DNA"/>
</dbReference>
<dbReference type="PANTHER" id="PTHR22762:SF166">
    <property type="entry name" value="ALPHA-GLUCOSIDASE"/>
    <property type="match status" value="1"/>
</dbReference>
<accession>A0A974ZZK7</accession>
<dbReference type="PANTHER" id="PTHR22762">
    <property type="entry name" value="ALPHA-GLUCOSIDASE"/>
    <property type="match status" value="1"/>
</dbReference>
<dbReference type="Gene3D" id="3.20.20.80">
    <property type="entry name" value="Glycosidases"/>
    <property type="match status" value="1"/>
</dbReference>
<evidence type="ECO:0000313" key="10">
    <source>
        <dbReference type="Proteomes" id="UP000662783"/>
    </source>
</evidence>